<dbReference type="STRING" id="570277.EZMO1_1821"/>
<organism evidence="2 3">
    <name type="scientific">Endozoicomonas montiporae CL-33</name>
    <dbReference type="NCBI Taxonomy" id="570277"/>
    <lineage>
        <taxon>Bacteria</taxon>
        <taxon>Pseudomonadati</taxon>
        <taxon>Pseudomonadota</taxon>
        <taxon>Gammaproteobacteria</taxon>
        <taxon>Oceanospirillales</taxon>
        <taxon>Endozoicomonadaceae</taxon>
        <taxon>Endozoicomonas</taxon>
    </lineage>
</organism>
<accession>A0A142BB38</accession>
<reference evidence="2 3" key="1">
    <citation type="journal article" date="2016" name="Front. Microbiol.">
        <title>Genomic Insight into the Host-Endosymbiont Relationship of Endozoicomonas montiporae CL-33(T) with its Coral Host.</title>
        <authorList>
            <person name="Ding J.-Y."/>
            <person name="Shiu J.-H."/>
            <person name="Chen W.-M."/>
            <person name="Chiang Y.-R."/>
            <person name="Tang S.-L."/>
        </authorList>
    </citation>
    <scope>NUCLEOTIDE SEQUENCE [LARGE SCALE GENOMIC DNA]</scope>
    <source>
        <strain evidence="2 3">CL-33</strain>
    </source>
</reference>
<dbReference type="PATRIC" id="fig|570277.3.peg.1963"/>
<protein>
    <recommendedName>
        <fullName evidence="1">DUF7673 domain-containing protein</fullName>
    </recommendedName>
</protein>
<dbReference type="RefSeq" id="WP_187300058.1">
    <property type="nucleotide sequence ID" value="NZ_CP013251.1"/>
</dbReference>
<evidence type="ECO:0000313" key="2">
    <source>
        <dbReference type="EMBL" id="AMO55964.1"/>
    </source>
</evidence>
<dbReference type="AlphaFoldDB" id="A0A142BB38"/>
<dbReference type="EMBL" id="CP013251">
    <property type="protein sequence ID" value="AMO55964.1"/>
    <property type="molecule type" value="Genomic_DNA"/>
</dbReference>
<dbReference type="KEGG" id="emp:EZMO1_1821"/>
<dbReference type="Pfam" id="PF24720">
    <property type="entry name" value="DUF7673"/>
    <property type="match status" value="1"/>
</dbReference>
<name>A0A142BB38_9GAMM</name>
<evidence type="ECO:0000313" key="3">
    <source>
        <dbReference type="Proteomes" id="UP000071065"/>
    </source>
</evidence>
<gene>
    <name evidence="2" type="ORF">EZMO1_1821</name>
</gene>
<dbReference type="InterPro" id="IPR056090">
    <property type="entry name" value="DUF7673"/>
</dbReference>
<evidence type="ECO:0000259" key="1">
    <source>
        <dbReference type="Pfam" id="PF24720"/>
    </source>
</evidence>
<feature type="domain" description="DUF7673" evidence="1">
    <location>
        <begin position="20"/>
        <end position="102"/>
    </location>
</feature>
<sequence length="147" mass="16711">MGTQMKQLNQPVTAVQYFNSVAALVKVAQLDTSGSRAAAQVLLSAYNGSEWQLNVTDLCHLDQLNMFHAMTVIQGRASLMREPQEGIENGDDIFMDLWKRWERYNINNRHLRTCRECYGTGEVYANHDDENDYTTKTCPYCGGKGYC</sequence>
<proteinExistence type="predicted"/>
<dbReference type="Proteomes" id="UP000071065">
    <property type="component" value="Chromosome"/>
</dbReference>